<reference evidence="2" key="1">
    <citation type="journal article" date="2013" name="Environ. Microbiol.">
        <title>Microbiota from the distal guts of lean and obese adolescents exhibit partial functional redundancy besides clear differences in community structure.</title>
        <authorList>
            <person name="Ferrer M."/>
            <person name="Ruiz A."/>
            <person name="Lanza F."/>
            <person name="Haange S.B."/>
            <person name="Oberbach A."/>
            <person name="Till H."/>
            <person name="Bargiela R."/>
            <person name="Campoy C."/>
            <person name="Segura M.T."/>
            <person name="Richter M."/>
            <person name="von Bergen M."/>
            <person name="Seifert J."/>
            <person name="Suarez A."/>
        </authorList>
    </citation>
    <scope>NUCLEOTIDE SEQUENCE</scope>
</reference>
<organism evidence="2">
    <name type="scientific">human gut metagenome</name>
    <dbReference type="NCBI Taxonomy" id="408170"/>
    <lineage>
        <taxon>unclassified sequences</taxon>
        <taxon>metagenomes</taxon>
        <taxon>organismal metagenomes</taxon>
    </lineage>
</organism>
<dbReference type="AlphaFoldDB" id="K1THG3"/>
<sequence>MGVVPAGFTVSVDSYQDGWASVTWGDVSGYIATKLLNGLPAANGGTSTASNSTSGRYEGADVTCTLNSDANLRSGPATSYEVLTAVPAGFTVTVHSYANGWSCVTWGDTTGYISNSLINGLPTANGGKGGSSSGSTAGTSWYGGHDYSNVYDYSYYRSQNADLRAAFGNDANAYLQHFVNYGMAEGRQGRASFNVYTYRDEHPECGKSLVITCAATTCGRAGSRK</sequence>
<dbReference type="Pfam" id="PF08239">
    <property type="entry name" value="SH3_3"/>
    <property type="match status" value="1"/>
</dbReference>
<protein>
    <submittedName>
        <fullName evidence="2">Protein containing SH3, type 3 domain protein</fullName>
    </submittedName>
</protein>
<proteinExistence type="predicted"/>
<dbReference type="PROSITE" id="PS51781">
    <property type="entry name" value="SH3B"/>
    <property type="match status" value="1"/>
</dbReference>
<feature type="domain" description="SH3b" evidence="1">
    <location>
        <begin position="57"/>
        <end position="122"/>
    </location>
</feature>
<dbReference type="InterPro" id="IPR003646">
    <property type="entry name" value="SH3-like_bac-type"/>
</dbReference>
<accession>K1THG3</accession>
<evidence type="ECO:0000313" key="2">
    <source>
        <dbReference type="EMBL" id="EKC66994.1"/>
    </source>
</evidence>
<dbReference type="EMBL" id="AJWY01006388">
    <property type="protein sequence ID" value="EKC66994.1"/>
    <property type="molecule type" value="Genomic_DNA"/>
</dbReference>
<comment type="caution">
    <text evidence="2">The sequence shown here is derived from an EMBL/GenBank/DDBJ whole genome shotgun (WGS) entry which is preliminary data.</text>
</comment>
<name>K1THG3_9ZZZZ</name>
<evidence type="ECO:0000259" key="1">
    <source>
        <dbReference type="PROSITE" id="PS51781"/>
    </source>
</evidence>
<dbReference type="Gene3D" id="2.30.30.40">
    <property type="entry name" value="SH3 Domains"/>
    <property type="match status" value="1"/>
</dbReference>
<dbReference type="SMART" id="SM00287">
    <property type="entry name" value="SH3b"/>
    <property type="match status" value="1"/>
</dbReference>
<gene>
    <name evidence="2" type="ORF">LEA_09527</name>
</gene>